<dbReference type="EMBL" id="JAFHDT010000007">
    <property type="protein sequence ID" value="KAI7807605.1"/>
    <property type="molecule type" value="Genomic_DNA"/>
</dbReference>
<protein>
    <submittedName>
        <fullName evidence="4">Regulator of G-protein signaling 16</fullName>
    </submittedName>
</protein>
<keyword evidence="1" id="KW-0734">Signal transduction inhibitor</keyword>
<evidence type="ECO:0000313" key="4">
    <source>
        <dbReference type="EMBL" id="KAI7807605.1"/>
    </source>
</evidence>
<dbReference type="PRINTS" id="PR01301">
    <property type="entry name" value="RGSPROTEIN"/>
</dbReference>
<evidence type="ECO:0000256" key="2">
    <source>
        <dbReference type="SAM" id="MobiDB-lite"/>
    </source>
</evidence>
<feature type="region of interest" description="Disordered" evidence="2">
    <location>
        <begin position="189"/>
        <end position="211"/>
    </location>
</feature>
<dbReference type="InterPro" id="IPR024066">
    <property type="entry name" value="RGS_subdom1/3"/>
</dbReference>
<dbReference type="InterPro" id="IPR036305">
    <property type="entry name" value="RGS_sf"/>
</dbReference>
<dbReference type="GO" id="GO:0009968">
    <property type="term" value="P:negative regulation of signal transduction"/>
    <property type="evidence" value="ECO:0007669"/>
    <property type="project" value="UniProtKB-KW"/>
</dbReference>
<feature type="domain" description="RGS" evidence="3">
    <location>
        <begin position="67"/>
        <end position="183"/>
    </location>
</feature>
<dbReference type="SUPFAM" id="SSF48097">
    <property type="entry name" value="Regulator of G-protein signaling, RGS"/>
    <property type="match status" value="1"/>
</dbReference>
<dbReference type="OrthoDB" id="196547at2759"/>
<accession>A0A9W7WST4</accession>
<dbReference type="InterPro" id="IPR044926">
    <property type="entry name" value="RGS_subdomain_2"/>
</dbReference>
<proteinExistence type="predicted"/>
<reference evidence="4" key="1">
    <citation type="submission" date="2021-02" db="EMBL/GenBank/DDBJ databases">
        <title>Comparative genomics reveals that relaxation of natural selection precedes convergent phenotypic evolution of cavefish.</title>
        <authorList>
            <person name="Peng Z."/>
        </authorList>
    </citation>
    <scope>NUCLEOTIDE SEQUENCE</scope>
    <source>
        <tissue evidence="4">Muscle</tissue>
    </source>
</reference>
<organism evidence="4 5">
    <name type="scientific">Triplophysa rosa</name>
    <name type="common">Cave loach</name>
    <dbReference type="NCBI Taxonomy" id="992332"/>
    <lineage>
        <taxon>Eukaryota</taxon>
        <taxon>Metazoa</taxon>
        <taxon>Chordata</taxon>
        <taxon>Craniata</taxon>
        <taxon>Vertebrata</taxon>
        <taxon>Euteleostomi</taxon>
        <taxon>Actinopterygii</taxon>
        <taxon>Neopterygii</taxon>
        <taxon>Teleostei</taxon>
        <taxon>Ostariophysi</taxon>
        <taxon>Cypriniformes</taxon>
        <taxon>Nemacheilidae</taxon>
        <taxon>Triplophysa</taxon>
    </lineage>
</organism>
<dbReference type="FunFam" id="1.10.167.10:FF:000001">
    <property type="entry name" value="Putative regulator of g-protein signaling 12"/>
    <property type="match status" value="1"/>
</dbReference>
<gene>
    <name evidence="4" type="ORF">IRJ41_007474</name>
</gene>
<keyword evidence="5" id="KW-1185">Reference proteome</keyword>
<dbReference type="SMART" id="SM00315">
    <property type="entry name" value="RGS"/>
    <property type="match status" value="1"/>
</dbReference>
<evidence type="ECO:0000259" key="3">
    <source>
        <dbReference type="PROSITE" id="PS50132"/>
    </source>
</evidence>
<comment type="caution">
    <text evidence="4">The sequence shown here is derived from an EMBL/GenBank/DDBJ whole genome shotgun (WGS) entry which is preliminary data.</text>
</comment>
<dbReference type="PANTHER" id="PTHR10845">
    <property type="entry name" value="REGULATOR OF G PROTEIN SIGNALING"/>
    <property type="match status" value="1"/>
</dbReference>
<dbReference type="Pfam" id="PF00615">
    <property type="entry name" value="RGS"/>
    <property type="match status" value="1"/>
</dbReference>
<dbReference type="AlphaFoldDB" id="A0A9W7WST4"/>
<dbReference type="InterPro" id="IPR016137">
    <property type="entry name" value="RGS"/>
</dbReference>
<dbReference type="FunFam" id="1.10.196.10:FF:000001">
    <property type="entry name" value="Regulator of G-protein signaling 8"/>
    <property type="match status" value="1"/>
</dbReference>
<evidence type="ECO:0000256" key="1">
    <source>
        <dbReference type="ARBA" id="ARBA00022700"/>
    </source>
</evidence>
<dbReference type="PROSITE" id="PS50132">
    <property type="entry name" value="RGS"/>
    <property type="match status" value="1"/>
</dbReference>
<dbReference type="PANTHER" id="PTHR10845:SF245">
    <property type="entry name" value="REGULATOR OF G-PROTEIN SIGNALING 16"/>
    <property type="match status" value="1"/>
</dbReference>
<dbReference type="Gene3D" id="1.10.196.10">
    <property type="match status" value="1"/>
</dbReference>
<sequence>MDIYLPAGFKMCRGIAELSNTCLERAKRIKACVGGVLQRQDWNILCYCYKYRKPRLTLEECLSWKESLGKLLSNKHGLYAFRAFLKSEFSEENLAFYLACEDYKNTKSTAKLPCKATRIYEEFIGSEAPREVNIDYETRDITQANLNSPTASCFDMAQYRIYILMEKDCYPRFLRSAAYRNLVNQLTTKSAKARSKKAPTTRTPCEEDKPK</sequence>
<dbReference type="Gene3D" id="1.10.167.10">
    <property type="entry name" value="Regulator of G-protein Signalling 4, domain 2"/>
    <property type="match status" value="1"/>
</dbReference>
<dbReference type="Proteomes" id="UP001059041">
    <property type="component" value="Linkage Group LG7"/>
</dbReference>
<evidence type="ECO:0000313" key="5">
    <source>
        <dbReference type="Proteomes" id="UP001059041"/>
    </source>
</evidence>
<name>A0A9W7WST4_TRIRA</name>